<dbReference type="Proteomes" id="UP000564378">
    <property type="component" value="Unassembled WGS sequence"/>
</dbReference>
<sequence>MSEADRLDSYIGHRFVPVTAMVEAGRLRFFHKAIGETNPALTKPDEQGRLPIPPTYLFCLEMLDAENPFAFTEELGVPIETILHAEQSFTYRHPVKSGDRLDFLARLENVAHKKGGALTFLTQRVDVTNQNGVEVAEIERTLVIRNGA</sequence>
<gene>
    <name evidence="2" type="ORF">H6P80_15015</name>
</gene>
<dbReference type="InterPro" id="IPR029069">
    <property type="entry name" value="HotDog_dom_sf"/>
</dbReference>
<dbReference type="Gene3D" id="3.10.129.10">
    <property type="entry name" value="Hotdog Thioesterase"/>
    <property type="match status" value="1"/>
</dbReference>
<keyword evidence="3" id="KW-1185">Reference proteome</keyword>
<accession>A0A842I2G9</accession>
<feature type="domain" description="FAS1-like dehydratase" evidence="1">
    <location>
        <begin position="10"/>
        <end position="137"/>
    </location>
</feature>
<protein>
    <submittedName>
        <fullName evidence="2">MaoC family dehydratase N-terminal domain-containing protein</fullName>
    </submittedName>
</protein>
<dbReference type="Pfam" id="PF13452">
    <property type="entry name" value="FAS1_DH_region"/>
    <property type="match status" value="1"/>
</dbReference>
<name>A0A842I2G9_9SPHN</name>
<evidence type="ECO:0000313" key="3">
    <source>
        <dbReference type="Proteomes" id="UP000564378"/>
    </source>
</evidence>
<dbReference type="EMBL" id="JACJVJ010000003">
    <property type="protein sequence ID" value="MBC2778933.1"/>
    <property type="molecule type" value="Genomic_DNA"/>
</dbReference>
<organism evidence="2 3">
    <name type="scientific">Parasphingopyxis marina</name>
    <dbReference type="NCBI Taxonomy" id="2761622"/>
    <lineage>
        <taxon>Bacteria</taxon>
        <taxon>Pseudomonadati</taxon>
        <taxon>Pseudomonadota</taxon>
        <taxon>Alphaproteobacteria</taxon>
        <taxon>Sphingomonadales</taxon>
        <taxon>Sphingomonadaceae</taxon>
        <taxon>Parasphingopyxis</taxon>
    </lineage>
</organism>
<dbReference type="InterPro" id="IPR016709">
    <property type="entry name" value="HadA-like"/>
</dbReference>
<dbReference type="AlphaFoldDB" id="A0A842I2G9"/>
<proteinExistence type="predicted"/>
<evidence type="ECO:0000259" key="1">
    <source>
        <dbReference type="Pfam" id="PF13452"/>
    </source>
</evidence>
<dbReference type="PIRSF" id="PIRSF018072">
    <property type="entry name" value="UCP018072"/>
    <property type="match status" value="1"/>
</dbReference>
<reference evidence="2 3" key="1">
    <citation type="submission" date="2020-08" db="EMBL/GenBank/DDBJ databases">
        <title>Draft genome sequence of Parasphingopyxis sp. GrpM-11.</title>
        <authorList>
            <person name="Oh J."/>
            <person name="Roh D.-H."/>
        </authorList>
    </citation>
    <scope>NUCLEOTIDE SEQUENCE [LARGE SCALE GENOMIC DNA]</scope>
    <source>
        <strain evidence="2 3">GrpM-11</strain>
    </source>
</reference>
<evidence type="ECO:0000313" key="2">
    <source>
        <dbReference type="EMBL" id="MBC2778933.1"/>
    </source>
</evidence>
<comment type="caution">
    <text evidence="2">The sequence shown here is derived from an EMBL/GenBank/DDBJ whole genome shotgun (WGS) entry which is preliminary data.</text>
</comment>
<dbReference type="RefSeq" id="WP_185802239.1">
    <property type="nucleotide sequence ID" value="NZ_JACJVJ010000003.1"/>
</dbReference>
<dbReference type="InterPro" id="IPR039569">
    <property type="entry name" value="FAS1-like_DH_region"/>
</dbReference>
<dbReference type="SUPFAM" id="SSF54637">
    <property type="entry name" value="Thioesterase/thiol ester dehydrase-isomerase"/>
    <property type="match status" value="1"/>
</dbReference>